<accession>A0ABS9VWZ5</accession>
<reference evidence="2 3" key="1">
    <citation type="journal article" date="2021" name="Environ. Microbiol.">
        <title>Genetic insights into the dark matter of the mammalian gut microbiota through targeted genome reconstruction.</title>
        <authorList>
            <person name="Lugli G.A."/>
            <person name="Alessandri G."/>
            <person name="Milani C."/>
            <person name="Viappiani A."/>
            <person name="Fontana F."/>
            <person name="Tarracchini C."/>
            <person name="Mancabelli L."/>
            <person name="Argentini C."/>
            <person name="Ruiz L."/>
            <person name="Margolles A."/>
            <person name="van Sinderen D."/>
            <person name="Turroni F."/>
            <person name="Ventura M."/>
        </authorList>
    </citation>
    <scope>NUCLEOTIDE SEQUENCE [LARGE SCALE GENOMIC DNA]</scope>
    <source>
        <strain evidence="2 3">MA1</strain>
    </source>
</reference>
<dbReference type="RefSeq" id="WP_241514302.1">
    <property type="nucleotide sequence ID" value="NZ_JAFEJT020000047.1"/>
</dbReference>
<organism evidence="2 3">
    <name type="scientific">Bifidobacterium amazonense</name>
    <dbReference type="NCBI Taxonomy" id="2809027"/>
    <lineage>
        <taxon>Bacteria</taxon>
        <taxon>Bacillati</taxon>
        <taxon>Actinomycetota</taxon>
        <taxon>Actinomycetes</taxon>
        <taxon>Bifidobacteriales</taxon>
        <taxon>Bifidobacteriaceae</taxon>
        <taxon>Bifidobacterium</taxon>
    </lineage>
</organism>
<keyword evidence="1" id="KW-0472">Membrane</keyword>
<evidence type="ECO:0000313" key="2">
    <source>
        <dbReference type="EMBL" id="MCH9276623.1"/>
    </source>
</evidence>
<dbReference type="EMBL" id="JAFEJT020000047">
    <property type="protein sequence ID" value="MCH9276623.1"/>
    <property type="molecule type" value="Genomic_DNA"/>
</dbReference>
<keyword evidence="1" id="KW-1133">Transmembrane helix</keyword>
<keyword evidence="3" id="KW-1185">Reference proteome</keyword>
<feature type="transmembrane region" description="Helical" evidence="1">
    <location>
        <begin position="53"/>
        <end position="75"/>
    </location>
</feature>
<keyword evidence="1" id="KW-0812">Transmembrane</keyword>
<protein>
    <submittedName>
        <fullName evidence="2">Uncharacterized protein</fullName>
    </submittedName>
</protein>
<gene>
    <name evidence="2" type="ORF">JS533_010140</name>
</gene>
<comment type="caution">
    <text evidence="2">The sequence shown here is derived from an EMBL/GenBank/DDBJ whole genome shotgun (WGS) entry which is preliminary data.</text>
</comment>
<feature type="transmembrane region" description="Helical" evidence="1">
    <location>
        <begin position="87"/>
        <end position="114"/>
    </location>
</feature>
<evidence type="ECO:0000256" key="1">
    <source>
        <dbReference type="SAM" id="Phobius"/>
    </source>
</evidence>
<sequence length="118" mass="12979">MRSIRRTLWWLGFICLSPMALSWVADRPLENLFSGVPLSCDLTKPHCDTMTGVMVMAASCLTGYAMWIVVGILALTQVERKTHVLFAIMQGLVTTATLLASLPPMFFATLTILIQFGG</sequence>
<reference evidence="2 3" key="2">
    <citation type="journal article" date="2021" name="Syst. Appl. Microbiol.">
        <title>Phylogenetic classification of ten novel species belonging to the genus Bifidobacterium comprising B. phasiani sp. nov., B. pongonis sp. nov., B. saguinibicoloris sp. nov., B. colobi sp. nov., B. simiiventris sp. nov., B. santillanense sp. nov., B. miconis sp. nov., B. amazonense sp. nov., B. pluvialisilvae sp. nov., and B. miconisargentati sp. nov.</title>
        <authorList>
            <person name="Lugli G.A."/>
            <person name="Calvete-Torre I."/>
            <person name="Alessandri G."/>
            <person name="Milani C."/>
            <person name="Turroni F."/>
            <person name="Laiolo P."/>
            <person name="Ossiprandi M.C."/>
            <person name="Margolles A."/>
            <person name="Ruiz L."/>
            <person name="Ventura M."/>
        </authorList>
    </citation>
    <scope>NUCLEOTIDE SEQUENCE [LARGE SCALE GENOMIC DNA]</scope>
    <source>
        <strain evidence="2 3">MA1</strain>
    </source>
</reference>
<evidence type="ECO:0000313" key="3">
    <source>
        <dbReference type="Proteomes" id="UP000710815"/>
    </source>
</evidence>
<dbReference type="Proteomes" id="UP000710815">
    <property type="component" value="Unassembled WGS sequence"/>
</dbReference>
<name>A0ABS9VWZ5_9BIFI</name>
<proteinExistence type="predicted"/>